<dbReference type="Pfam" id="PF19040">
    <property type="entry name" value="SGNH"/>
    <property type="match status" value="1"/>
</dbReference>
<dbReference type="InterPro" id="IPR050879">
    <property type="entry name" value="Acyltransferase_3"/>
</dbReference>
<feature type="transmembrane region" description="Helical" evidence="1">
    <location>
        <begin position="148"/>
        <end position="165"/>
    </location>
</feature>
<dbReference type="GO" id="GO:0016747">
    <property type="term" value="F:acyltransferase activity, transferring groups other than amino-acyl groups"/>
    <property type="evidence" value="ECO:0007669"/>
    <property type="project" value="InterPro"/>
</dbReference>
<dbReference type="PANTHER" id="PTHR23028:SF53">
    <property type="entry name" value="ACYL_TRANSF_3 DOMAIN-CONTAINING PROTEIN"/>
    <property type="match status" value="1"/>
</dbReference>
<dbReference type="Proteomes" id="UP000286934">
    <property type="component" value="Unassembled WGS sequence"/>
</dbReference>
<dbReference type="InterPro" id="IPR043968">
    <property type="entry name" value="SGNH"/>
</dbReference>
<feature type="transmembrane region" description="Helical" evidence="1">
    <location>
        <begin position="295"/>
        <end position="313"/>
    </location>
</feature>
<feature type="transmembrane region" description="Helical" evidence="1">
    <location>
        <begin position="44"/>
        <end position="62"/>
    </location>
</feature>
<feature type="domain" description="Acyltransferase 3" evidence="2">
    <location>
        <begin position="12"/>
        <end position="333"/>
    </location>
</feature>
<feature type="transmembrane region" description="Helical" evidence="1">
    <location>
        <begin position="197"/>
        <end position="219"/>
    </location>
</feature>
<feature type="transmembrane region" description="Helical" evidence="1">
    <location>
        <begin position="319"/>
        <end position="338"/>
    </location>
</feature>
<reference evidence="5" key="1">
    <citation type="journal article" date="2018" name="Front. Microbiol.">
        <title>Genome-Based Analysis Reveals the Taxonomy and Diversity of the Family Idiomarinaceae.</title>
        <authorList>
            <person name="Liu Y."/>
            <person name="Lai Q."/>
            <person name="Shao Z."/>
        </authorList>
    </citation>
    <scope>NUCLEOTIDE SEQUENCE [LARGE SCALE GENOMIC DNA]</scope>
    <source>
        <strain evidence="5">AIS</strain>
    </source>
</reference>
<keyword evidence="1" id="KW-1133">Transmembrane helix</keyword>
<protein>
    <submittedName>
        <fullName evidence="4">Acyltransferase</fullName>
    </submittedName>
</protein>
<dbReference type="RefSeq" id="WP_126806756.1">
    <property type="nucleotide sequence ID" value="NZ_PIPP01000002.1"/>
</dbReference>
<dbReference type="EMBL" id="PIPP01000002">
    <property type="protein sequence ID" value="RUO37481.1"/>
    <property type="molecule type" value="Genomic_DNA"/>
</dbReference>
<keyword evidence="1" id="KW-0472">Membrane</keyword>
<evidence type="ECO:0000259" key="3">
    <source>
        <dbReference type="Pfam" id="PF19040"/>
    </source>
</evidence>
<feature type="transmembrane region" description="Helical" evidence="1">
    <location>
        <begin position="258"/>
        <end position="275"/>
    </location>
</feature>
<comment type="caution">
    <text evidence="4">The sequence shown here is derived from an EMBL/GenBank/DDBJ whole genome shotgun (WGS) entry which is preliminary data.</text>
</comment>
<dbReference type="Pfam" id="PF01757">
    <property type="entry name" value="Acyl_transf_3"/>
    <property type="match status" value="1"/>
</dbReference>
<keyword evidence="5" id="KW-1185">Reference proteome</keyword>
<feature type="transmembrane region" description="Helical" evidence="1">
    <location>
        <begin position="231"/>
        <end position="252"/>
    </location>
</feature>
<accession>A0A432WUN1</accession>
<dbReference type="InterPro" id="IPR002656">
    <property type="entry name" value="Acyl_transf_3_dom"/>
</dbReference>
<dbReference type="AlphaFoldDB" id="A0A432WUN1"/>
<feature type="transmembrane region" description="Helical" evidence="1">
    <location>
        <begin position="20"/>
        <end position="38"/>
    </location>
</feature>
<feature type="transmembrane region" description="Helical" evidence="1">
    <location>
        <begin position="353"/>
        <end position="372"/>
    </location>
</feature>
<evidence type="ECO:0000313" key="4">
    <source>
        <dbReference type="EMBL" id="RUO37481.1"/>
    </source>
</evidence>
<keyword evidence="4" id="KW-0012">Acyltransferase</keyword>
<evidence type="ECO:0000256" key="1">
    <source>
        <dbReference type="SAM" id="Phobius"/>
    </source>
</evidence>
<proteinExistence type="predicted"/>
<evidence type="ECO:0000259" key="2">
    <source>
        <dbReference type="Pfam" id="PF01757"/>
    </source>
</evidence>
<feature type="domain" description="SGNH" evidence="3">
    <location>
        <begin position="402"/>
        <end position="655"/>
    </location>
</feature>
<dbReference type="PANTHER" id="PTHR23028">
    <property type="entry name" value="ACETYLTRANSFERASE"/>
    <property type="match status" value="1"/>
</dbReference>
<sequence>MQFDLSKAGFRNDINGLRAWAVMSVVLFHFLVPGFAGGFTGVDIFFVISGYLMTDIIVSGLAQNKFSFRLFYLARAKRIIPALYVMILLLLGAGWFFLPTPDYQELASQANYALAFISNIDFASAAGYFDSEAHEKWLLHTWSLAAEWQFYLLFPIFLWAAFRLLRGNITALFISIAALFLLSLGYSIYISPHDPNAAFYLLPARAWEMAAGGLVFFFTRWQNKPRINSRLVNAGYILGWLLILLPFVFFHAALVWPGAWALLPVIGTMLVLGVARQDNPMVCHPIAQWLGTRSYSIYLWHWPFAVLLFFVGMQTWVPAVIGAIVASLVLGDLSYRLIENPVRTLFYGRRKRALAAIFLTALVVCAVPAQWIRGGDLPERLPPAVEALASAINDINPRRGECLGSSSAGESVECTYGGATLGLIVLGDSHGGSIVRTAEEALPHDNLHVLDWTVTGCPTIENIQSAEDRGYRCAEFIDFALKRSEQLPADVPMLMVNRFAQYVISRDATDTDGFEDTPEYYISEPYTERTMAFFQEFSEAITATACEFAEDRPVFMLKPTPEMPVSVPQHMARTEFFQGEAERVSISLVHYYERQRVILTALEQAVTDCGVTLLDPVPVFCQDGVCWGDIAGSPIYFDDDHLNEYGASFLKPVLAEIFSEK</sequence>
<gene>
    <name evidence="4" type="ORF">CWE13_05855</name>
</gene>
<dbReference type="OrthoDB" id="9767863at2"/>
<keyword evidence="1" id="KW-0812">Transmembrane</keyword>
<evidence type="ECO:0000313" key="5">
    <source>
        <dbReference type="Proteomes" id="UP000286934"/>
    </source>
</evidence>
<dbReference type="GO" id="GO:0009103">
    <property type="term" value="P:lipopolysaccharide biosynthetic process"/>
    <property type="evidence" value="ECO:0007669"/>
    <property type="project" value="TreeGrafter"/>
</dbReference>
<dbReference type="GO" id="GO:0016020">
    <property type="term" value="C:membrane"/>
    <property type="evidence" value="ECO:0007669"/>
    <property type="project" value="TreeGrafter"/>
</dbReference>
<feature type="transmembrane region" description="Helical" evidence="1">
    <location>
        <begin position="172"/>
        <end position="191"/>
    </location>
</feature>
<feature type="transmembrane region" description="Helical" evidence="1">
    <location>
        <begin position="82"/>
        <end position="98"/>
    </location>
</feature>
<name>A0A432WUN1_9GAMM</name>
<organism evidence="4 5">
    <name type="scientific">Aliidiomarina shirensis</name>
    <dbReference type="NCBI Taxonomy" id="1048642"/>
    <lineage>
        <taxon>Bacteria</taxon>
        <taxon>Pseudomonadati</taxon>
        <taxon>Pseudomonadota</taxon>
        <taxon>Gammaproteobacteria</taxon>
        <taxon>Alteromonadales</taxon>
        <taxon>Idiomarinaceae</taxon>
        <taxon>Aliidiomarina</taxon>
    </lineage>
</organism>
<keyword evidence="4" id="KW-0808">Transferase</keyword>